<evidence type="ECO:0000313" key="3">
    <source>
        <dbReference type="Proteomes" id="UP000518887"/>
    </source>
</evidence>
<reference evidence="2 3" key="1">
    <citation type="submission" date="2020-08" db="EMBL/GenBank/DDBJ databases">
        <title>Genomic Encyclopedia of Type Strains, Phase IV (KMG-IV): sequencing the most valuable type-strain genomes for metagenomic binning, comparative biology and taxonomic classification.</title>
        <authorList>
            <person name="Goeker M."/>
        </authorList>
    </citation>
    <scope>NUCLEOTIDE SEQUENCE [LARGE SCALE GENOMIC DNA]</scope>
    <source>
        <strain evidence="2 3">DSM 103462</strain>
    </source>
</reference>
<protein>
    <submittedName>
        <fullName evidence="2">Putative secreted protein</fullName>
    </submittedName>
</protein>
<organism evidence="2 3">
    <name type="scientific">Treponema ruminis</name>
    <dbReference type="NCBI Taxonomy" id="744515"/>
    <lineage>
        <taxon>Bacteria</taxon>
        <taxon>Pseudomonadati</taxon>
        <taxon>Spirochaetota</taxon>
        <taxon>Spirochaetia</taxon>
        <taxon>Spirochaetales</taxon>
        <taxon>Treponemataceae</taxon>
        <taxon>Treponema</taxon>
    </lineage>
</organism>
<keyword evidence="3" id="KW-1185">Reference proteome</keyword>
<accession>A0A7W8G8I5</accession>
<dbReference type="Proteomes" id="UP000518887">
    <property type="component" value="Unassembled WGS sequence"/>
</dbReference>
<dbReference type="Pfam" id="PF10016">
    <property type="entry name" value="DUF2259"/>
    <property type="match status" value="1"/>
</dbReference>
<feature type="signal peptide" evidence="1">
    <location>
        <begin position="1"/>
        <end position="19"/>
    </location>
</feature>
<evidence type="ECO:0000313" key="2">
    <source>
        <dbReference type="EMBL" id="MBB5225776.1"/>
    </source>
</evidence>
<sequence length="232" mass="25782">MKKLLISGILLAAGFSLFAGDAAAFVDLGLSSDGRTYAFGEYGKTDKSFQGYAEIYTVDIEKNDFIAGEVFKTQASAATGSKSGKAVFDELYSKANWKLKKYDFKPAPVDNLLYLRDDKKAGESEIVFKDFEGSTVEQSVFYHIKLVKTCEGSGENLRSSFFITLEKKNGDGEVISRNIVGSPDIKRKKVTDYRIDRIFSDKSGRNLVFVVEKTLSDVNGSSIRYMVETIRL</sequence>
<gene>
    <name evidence="2" type="ORF">HNP76_001133</name>
</gene>
<feature type="chain" id="PRO_5030775450" evidence="1">
    <location>
        <begin position="20"/>
        <end position="232"/>
    </location>
</feature>
<dbReference type="RefSeq" id="WP_184658382.1">
    <property type="nucleotide sequence ID" value="NZ_CP031518.1"/>
</dbReference>
<dbReference type="InterPro" id="IPR018725">
    <property type="entry name" value="DUF2259_secreted"/>
</dbReference>
<comment type="caution">
    <text evidence="2">The sequence shown here is derived from an EMBL/GenBank/DDBJ whole genome shotgun (WGS) entry which is preliminary data.</text>
</comment>
<evidence type="ECO:0000256" key="1">
    <source>
        <dbReference type="SAM" id="SignalP"/>
    </source>
</evidence>
<name>A0A7W8G8I5_9SPIR</name>
<dbReference type="EMBL" id="JACHFQ010000003">
    <property type="protein sequence ID" value="MBB5225776.1"/>
    <property type="molecule type" value="Genomic_DNA"/>
</dbReference>
<dbReference type="AlphaFoldDB" id="A0A7W8G8I5"/>
<keyword evidence="1" id="KW-0732">Signal</keyword>
<proteinExistence type="predicted"/>